<organism evidence="1 2">
    <name type="scientific">Effrenium voratum</name>
    <dbReference type="NCBI Taxonomy" id="2562239"/>
    <lineage>
        <taxon>Eukaryota</taxon>
        <taxon>Sar</taxon>
        <taxon>Alveolata</taxon>
        <taxon>Dinophyceae</taxon>
        <taxon>Suessiales</taxon>
        <taxon>Symbiodiniaceae</taxon>
        <taxon>Effrenium</taxon>
    </lineage>
</organism>
<proteinExistence type="predicted"/>
<protein>
    <submittedName>
        <fullName evidence="1">Uncharacterized protein</fullName>
    </submittedName>
</protein>
<evidence type="ECO:0000313" key="1">
    <source>
        <dbReference type="EMBL" id="CAJ1376789.1"/>
    </source>
</evidence>
<keyword evidence="2" id="KW-1185">Reference proteome</keyword>
<reference evidence="1" key="1">
    <citation type="submission" date="2023-08" db="EMBL/GenBank/DDBJ databases">
        <authorList>
            <person name="Chen Y."/>
            <person name="Shah S."/>
            <person name="Dougan E. K."/>
            <person name="Thang M."/>
            <person name="Chan C."/>
        </authorList>
    </citation>
    <scope>NUCLEOTIDE SEQUENCE</scope>
</reference>
<name>A0AA36HWS9_9DINO</name>
<dbReference type="EMBL" id="CAUJNA010000420">
    <property type="protein sequence ID" value="CAJ1376789.1"/>
    <property type="molecule type" value="Genomic_DNA"/>
</dbReference>
<comment type="caution">
    <text evidence="1">The sequence shown here is derived from an EMBL/GenBank/DDBJ whole genome shotgun (WGS) entry which is preliminary data.</text>
</comment>
<evidence type="ECO:0000313" key="2">
    <source>
        <dbReference type="Proteomes" id="UP001178507"/>
    </source>
</evidence>
<accession>A0AA36HWS9</accession>
<dbReference type="AlphaFoldDB" id="A0AA36HWS9"/>
<sequence length="292" mass="34202">MLTAAQRGALERNDYADELRNLPETLPECAPPAKAVIRRSHNGPRASAGSRFPEQIYPGHPQNFTPLRPVPAGFTALDRAVRDVAWESRFELLARRIAPRYAAEPVGTPRREMQDGLVAGIRVRPVQNPYVRLKPAMKYRLNTWQSRNWKNWSPNFCNVRGSRRRFRIPTDIGPYKDELGEWHPPRLSGRYKADVEKQYLLNSLPWVWSDDYYQGKLHIHDREPRGLKRWYKSEYRKAQIAEALKHADTMIEDYRKERREAKRLSWVESIVKEFAGDQLSAPYVRQQKKPKM</sequence>
<gene>
    <name evidence="1" type="ORF">EVOR1521_LOCUS5755</name>
</gene>
<dbReference type="Proteomes" id="UP001178507">
    <property type="component" value="Unassembled WGS sequence"/>
</dbReference>